<reference evidence="1" key="1">
    <citation type="journal article" date="2020" name="Nature">
        <title>Giant virus diversity and host interactions through global metagenomics.</title>
        <authorList>
            <person name="Schulz F."/>
            <person name="Roux S."/>
            <person name="Paez-Espino D."/>
            <person name="Jungbluth S."/>
            <person name="Walsh D.A."/>
            <person name="Denef V.J."/>
            <person name="McMahon K.D."/>
            <person name="Konstantinidis K.T."/>
            <person name="Eloe-Fadrosh E.A."/>
            <person name="Kyrpides N.C."/>
            <person name="Woyke T."/>
        </authorList>
    </citation>
    <scope>NUCLEOTIDE SEQUENCE</scope>
    <source>
        <strain evidence="1">GVMAG-M-3300025860-25</strain>
    </source>
</reference>
<evidence type="ECO:0000313" key="1">
    <source>
        <dbReference type="EMBL" id="QHU01220.1"/>
    </source>
</evidence>
<name>A0A6C0J8K6_9ZZZZ</name>
<dbReference type="InterPro" id="IPR049249">
    <property type="entry name" value="DUF6882"/>
</dbReference>
<dbReference type="EMBL" id="MN740336">
    <property type="protein sequence ID" value="QHU01220.1"/>
    <property type="molecule type" value="Genomic_DNA"/>
</dbReference>
<dbReference type="AlphaFoldDB" id="A0A6C0J8K6"/>
<organism evidence="1">
    <name type="scientific">viral metagenome</name>
    <dbReference type="NCBI Taxonomy" id="1070528"/>
    <lineage>
        <taxon>unclassified sequences</taxon>
        <taxon>metagenomes</taxon>
        <taxon>organismal metagenomes</taxon>
    </lineage>
</organism>
<proteinExistence type="predicted"/>
<accession>A0A6C0J8K6</accession>
<protein>
    <submittedName>
        <fullName evidence="1">Uncharacterized protein</fullName>
    </submittedName>
</protein>
<dbReference type="Pfam" id="PF21813">
    <property type="entry name" value="DUF6882"/>
    <property type="match status" value="1"/>
</dbReference>
<sequence>MTKTKKLSKSHINNNLKLSKEKLKVFIDTCLDNMKKKQKIMLKKYNFGKKNNKIIFFPHHKKFYVFDSETNIAFVEAQFQIIGTYANQSNTWRFAWGNRYIPNELKKTSLKLKDFGESNNLTIFSEPKVKDDKLGQLFTAIGMKLSNAKGYYIVPSDGKFAEVHLIFTKINKIKKSINKITSNFETNNSKKKLRYRKLV</sequence>